<name>A0A1G2D5R0_9BACT</name>
<keyword evidence="1" id="KW-0812">Transmembrane</keyword>
<feature type="transmembrane region" description="Helical" evidence="1">
    <location>
        <begin position="12"/>
        <end position="36"/>
    </location>
</feature>
<proteinExistence type="predicted"/>
<organism evidence="2 3">
    <name type="scientific">Candidatus Lloydbacteria bacterium RIFCSPHIGHO2_02_FULL_51_22</name>
    <dbReference type="NCBI Taxonomy" id="1798663"/>
    <lineage>
        <taxon>Bacteria</taxon>
        <taxon>Candidatus Lloydiibacteriota</taxon>
    </lineage>
</organism>
<keyword evidence="1" id="KW-0472">Membrane</keyword>
<protein>
    <submittedName>
        <fullName evidence="2">Uncharacterized protein</fullName>
    </submittedName>
</protein>
<dbReference type="AlphaFoldDB" id="A0A1G2D5R0"/>
<evidence type="ECO:0000313" key="3">
    <source>
        <dbReference type="Proteomes" id="UP000178099"/>
    </source>
</evidence>
<keyword evidence="1" id="KW-1133">Transmembrane helix</keyword>
<evidence type="ECO:0000313" key="2">
    <source>
        <dbReference type="EMBL" id="OGZ08929.1"/>
    </source>
</evidence>
<sequence length="179" mass="19705">MDTTTPAKKHFFALVFFILITVLAGSGFLGLVYFAYSKKASLSELGAERATLWRDEAYYRGLKRTLADTEETRGVLDTYLVHQDTFVPFVEEMESLGTHAGVALTVENAAPSSDNRTLTLTMSAGGSFEDIAYFLSLLEAFPAKVSFREARILKNTPDKSGRAPKTPWGGSFIVIFASR</sequence>
<gene>
    <name evidence="2" type="ORF">A3D67_01550</name>
</gene>
<comment type="caution">
    <text evidence="2">The sequence shown here is derived from an EMBL/GenBank/DDBJ whole genome shotgun (WGS) entry which is preliminary data.</text>
</comment>
<accession>A0A1G2D5R0</accession>
<dbReference type="EMBL" id="MHLN01000055">
    <property type="protein sequence ID" value="OGZ08929.1"/>
    <property type="molecule type" value="Genomic_DNA"/>
</dbReference>
<evidence type="ECO:0000256" key="1">
    <source>
        <dbReference type="SAM" id="Phobius"/>
    </source>
</evidence>
<reference evidence="2 3" key="1">
    <citation type="journal article" date="2016" name="Nat. Commun.">
        <title>Thousands of microbial genomes shed light on interconnected biogeochemical processes in an aquifer system.</title>
        <authorList>
            <person name="Anantharaman K."/>
            <person name="Brown C.T."/>
            <person name="Hug L.A."/>
            <person name="Sharon I."/>
            <person name="Castelle C.J."/>
            <person name="Probst A.J."/>
            <person name="Thomas B.C."/>
            <person name="Singh A."/>
            <person name="Wilkins M.J."/>
            <person name="Karaoz U."/>
            <person name="Brodie E.L."/>
            <person name="Williams K.H."/>
            <person name="Hubbard S.S."/>
            <person name="Banfield J.F."/>
        </authorList>
    </citation>
    <scope>NUCLEOTIDE SEQUENCE [LARGE SCALE GENOMIC DNA]</scope>
</reference>
<dbReference type="Proteomes" id="UP000178099">
    <property type="component" value="Unassembled WGS sequence"/>
</dbReference>